<dbReference type="RefSeq" id="WP_106933675.1">
    <property type="nucleotide sequence ID" value="NZ_PYFT01000002.1"/>
</dbReference>
<name>A0A2T2Y8M4_9BACT</name>
<reference evidence="2 4" key="1">
    <citation type="submission" date="2018-03" db="EMBL/GenBank/DDBJ databases">
        <title>Adhaeribacter sp. HMF7605 Genome sequencing and assembly.</title>
        <authorList>
            <person name="Kang H."/>
            <person name="Kang J."/>
            <person name="Cha I."/>
            <person name="Kim H."/>
            <person name="Joh K."/>
        </authorList>
    </citation>
    <scope>NUCLEOTIDE SEQUENCE [LARGE SCALE GENOMIC DNA]</scope>
    <source>
        <strain evidence="2 4">HMF7605</strain>
    </source>
</reference>
<dbReference type="Proteomes" id="UP000240357">
    <property type="component" value="Unassembled WGS sequence"/>
</dbReference>
<keyword evidence="1" id="KW-0472">Membrane</keyword>
<evidence type="ECO:0000313" key="3">
    <source>
        <dbReference type="EMBL" id="PSR51989.1"/>
    </source>
</evidence>
<keyword evidence="1" id="KW-1133">Transmembrane helix</keyword>
<feature type="transmembrane region" description="Helical" evidence="1">
    <location>
        <begin position="50"/>
        <end position="68"/>
    </location>
</feature>
<protein>
    <submittedName>
        <fullName evidence="2">Uncharacterized protein</fullName>
    </submittedName>
</protein>
<organism evidence="2 4">
    <name type="scientific">Adhaeribacter arboris</name>
    <dbReference type="NCBI Taxonomy" id="2072846"/>
    <lineage>
        <taxon>Bacteria</taxon>
        <taxon>Pseudomonadati</taxon>
        <taxon>Bacteroidota</taxon>
        <taxon>Cytophagia</taxon>
        <taxon>Cytophagales</taxon>
        <taxon>Hymenobacteraceae</taxon>
        <taxon>Adhaeribacter</taxon>
    </lineage>
</organism>
<dbReference type="AlphaFoldDB" id="A0A2T2Y8M4"/>
<evidence type="ECO:0000256" key="1">
    <source>
        <dbReference type="SAM" id="Phobius"/>
    </source>
</evidence>
<comment type="caution">
    <text evidence="2">The sequence shown here is derived from an EMBL/GenBank/DDBJ whole genome shotgun (WGS) entry which is preliminary data.</text>
</comment>
<feature type="transmembrane region" description="Helical" evidence="1">
    <location>
        <begin position="12"/>
        <end position="30"/>
    </location>
</feature>
<sequence>MKEVLQYYNIRWYWIPLVFTLFLLNRLALANWPILSLSPVSNQYLSKGELVLEILLKGSLMGWLLFLLPNHSPILVKEKLRRAWLAGLAIWYILFADI</sequence>
<evidence type="ECO:0000313" key="4">
    <source>
        <dbReference type="Proteomes" id="UP000240357"/>
    </source>
</evidence>
<accession>A0A2T2Y8M4</accession>
<dbReference type="EMBL" id="PYFT01000002">
    <property type="protein sequence ID" value="PSR51853.1"/>
    <property type="molecule type" value="Genomic_DNA"/>
</dbReference>
<proteinExistence type="predicted"/>
<keyword evidence="1" id="KW-0812">Transmembrane</keyword>
<gene>
    <name evidence="2" type="ORF">AHMF7605_28480</name>
    <name evidence="3" type="ORF">AHMF7605_29225</name>
</gene>
<dbReference type="EMBL" id="PYFT01000002">
    <property type="protein sequence ID" value="PSR51989.1"/>
    <property type="molecule type" value="Genomic_DNA"/>
</dbReference>
<evidence type="ECO:0000313" key="2">
    <source>
        <dbReference type="EMBL" id="PSR51853.1"/>
    </source>
</evidence>
<keyword evidence="4" id="KW-1185">Reference proteome</keyword>